<evidence type="ECO:0000313" key="3">
    <source>
        <dbReference type="Proteomes" id="UP001225644"/>
    </source>
</evidence>
<sequence>MELRAGLAGKTPAGVIRAGPEAKPERTMLVGPVSSPRPVLRDTGQEGAAGQSPVVKSLADFAQPREPP</sequence>
<gene>
    <name evidence="2" type="ORF">J2Z49_002730</name>
</gene>
<evidence type="ECO:0000313" key="2">
    <source>
        <dbReference type="EMBL" id="MDQ0287600.1"/>
    </source>
</evidence>
<evidence type="ECO:0000256" key="1">
    <source>
        <dbReference type="SAM" id="MobiDB-lite"/>
    </source>
</evidence>
<feature type="region of interest" description="Disordered" evidence="1">
    <location>
        <begin position="1"/>
        <end position="68"/>
    </location>
</feature>
<comment type="caution">
    <text evidence="2">The sequence shown here is derived from an EMBL/GenBank/DDBJ whole genome shotgun (WGS) entry which is preliminary data.</text>
</comment>
<name>A0ABU0B4G4_9FIRM</name>
<reference evidence="2 3" key="1">
    <citation type="submission" date="2023-07" db="EMBL/GenBank/DDBJ databases">
        <title>Genomic Encyclopedia of Type Strains, Phase IV (KMG-IV): sequencing the most valuable type-strain genomes for metagenomic binning, comparative biology and taxonomic classification.</title>
        <authorList>
            <person name="Goeker M."/>
        </authorList>
    </citation>
    <scope>NUCLEOTIDE SEQUENCE [LARGE SCALE GENOMIC DNA]</scope>
    <source>
        <strain evidence="2 3">DSM 12396</strain>
    </source>
</reference>
<proteinExistence type="predicted"/>
<organism evidence="2 3">
    <name type="scientific">Desulfofundulus luciae</name>
    <dbReference type="NCBI Taxonomy" id="74702"/>
    <lineage>
        <taxon>Bacteria</taxon>
        <taxon>Bacillati</taxon>
        <taxon>Bacillota</taxon>
        <taxon>Clostridia</taxon>
        <taxon>Eubacteriales</taxon>
        <taxon>Peptococcaceae</taxon>
        <taxon>Desulfofundulus</taxon>
    </lineage>
</organism>
<dbReference type="EMBL" id="JAUSUX010000032">
    <property type="protein sequence ID" value="MDQ0287600.1"/>
    <property type="molecule type" value="Genomic_DNA"/>
</dbReference>
<dbReference type="Proteomes" id="UP001225644">
    <property type="component" value="Unassembled WGS sequence"/>
</dbReference>
<accession>A0ABU0B4G4</accession>
<keyword evidence="3" id="KW-1185">Reference proteome</keyword>
<protein>
    <submittedName>
        <fullName evidence="2">Uncharacterized protein</fullName>
    </submittedName>
</protein>